<accession>B8HWD8</accession>
<dbReference type="STRING" id="395961.Cyan7425_2359"/>
<evidence type="ECO:0000313" key="1">
    <source>
        <dbReference type="EMBL" id="ACL44717.1"/>
    </source>
</evidence>
<evidence type="ECO:0008006" key="2">
    <source>
        <dbReference type="Google" id="ProtNLM"/>
    </source>
</evidence>
<dbReference type="OrthoDB" id="485098at2"/>
<gene>
    <name evidence="1" type="ordered locus">Cyan7425_2359</name>
</gene>
<dbReference type="EMBL" id="CP001344">
    <property type="protein sequence ID" value="ACL44717.1"/>
    <property type="molecule type" value="Genomic_DNA"/>
</dbReference>
<dbReference type="KEGG" id="cyn:Cyan7425_2359"/>
<dbReference type="HOGENOM" id="CLU_152374_0_0_3"/>
<dbReference type="eggNOG" id="COG1076">
    <property type="taxonomic scope" value="Bacteria"/>
</dbReference>
<organism evidence="1">
    <name type="scientific">Cyanothece sp. (strain PCC 7425 / ATCC 29141)</name>
    <dbReference type="NCBI Taxonomy" id="395961"/>
    <lineage>
        <taxon>Bacteria</taxon>
        <taxon>Bacillati</taxon>
        <taxon>Cyanobacteriota</taxon>
        <taxon>Cyanophyceae</taxon>
        <taxon>Gomontiellales</taxon>
        <taxon>Cyanothecaceae</taxon>
        <taxon>Cyanothece</taxon>
    </lineage>
</organism>
<sequence length="140" mass="16017">MDRQHYRPVLRIAIGSAWLDSHLQPEEISYLHKLLQRYGLEHDRELLELIQTPVAPATTEAWLADYLRDINETERMQLLANVGNLLIADGQVSLIEHDLLDDFYTLMAQIPPQPEPAPPLVATVGKYVRRVLQQVTKLVS</sequence>
<dbReference type="Gene3D" id="1.10.3680.10">
    <property type="entry name" value="TerB-like"/>
    <property type="match status" value="1"/>
</dbReference>
<dbReference type="SUPFAM" id="SSF158682">
    <property type="entry name" value="TerB-like"/>
    <property type="match status" value="1"/>
</dbReference>
<protein>
    <recommendedName>
        <fullName evidence="2">Co-chaperone DjlA N-terminal domain-containing protein</fullName>
    </recommendedName>
</protein>
<dbReference type="InterPro" id="IPR029024">
    <property type="entry name" value="TerB-like"/>
</dbReference>
<name>B8HWD8_CYAP4</name>
<dbReference type="AlphaFoldDB" id="B8HWD8"/>
<reference evidence="1" key="1">
    <citation type="submission" date="2009-01" db="EMBL/GenBank/DDBJ databases">
        <title>Complete sequence of chromosome Cyanothece sp. PCC 7425.</title>
        <authorList>
            <consortium name="US DOE Joint Genome Institute"/>
            <person name="Lucas S."/>
            <person name="Copeland A."/>
            <person name="Lapidus A."/>
            <person name="Glavina del Rio T."/>
            <person name="Dalin E."/>
            <person name="Tice H."/>
            <person name="Bruce D."/>
            <person name="Goodwin L."/>
            <person name="Pitluck S."/>
            <person name="Sims D."/>
            <person name="Meineke L."/>
            <person name="Brettin T."/>
            <person name="Detter J.C."/>
            <person name="Han C."/>
            <person name="Larimer F."/>
            <person name="Land M."/>
            <person name="Hauser L."/>
            <person name="Kyrpides N."/>
            <person name="Ovchinnikova G."/>
            <person name="Liberton M."/>
            <person name="Stoeckel J."/>
            <person name="Banerjee A."/>
            <person name="Singh A."/>
            <person name="Page L."/>
            <person name="Sato H."/>
            <person name="Zhao L."/>
            <person name="Sherman L."/>
            <person name="Pakrasi H."/>
            <person name="Richardson P."/>
        </authorList>
    </citation>
    <scope>NUCLEOTIDE SEQUENCE</scope>
    <source>
        <strain evidence="1">PCC 7425</strain>
    </source>
</reference>
<proteinExistence type="predicted"/>
<dbReference type="CDD" id="cd07177">
    <property type="entry name" value="terB_like"/>
    <property type="match status" value="1"/>
</dbReference>